<comment type="caution">
    <text evidence="2">The sequence shown here is derived from an EMBL/GenBank/DDBJ whole genome shotgun (WGS) entry which is preliminary data.</text>
</comment>
<reference evidence="2" key="1">
    <citation type="journal article" date="2023" name="G3 (Bethesda)">
        <title>A reference genome for the long-term kleptoplast-retaining sea slug Elysia crispata morphotype clarki.</title>
        <authorList>
            <person name="Eastman K.E."/>
            <person name="Pendleton A.L."/>
            <person name="Shaikh M.A."/>
            <person name="Suttiyut T."/>
            <person name="Ogas R."/>
            <person name="Tomko P."/>
            <person name="Gavelis G."/>
            <person name="Widhalm J.R."/>
            <person name="Wisecaver J.H."/>
        </authorList>
    </citation>
    <scope>NUCLEOTIDE SEQUENCE</scope>
    <source>
        <strain evidence="2">ECLA1</strain>
    </source>
</reference>
<dbReference type="EMBL" id="JAWDGP010001916">
    <property type="protein sequence ID" value="KAK3786981.1"/>
    <property type="molecule type" value="Genomic_DNA"/>
</dbReference>
<name>A0AAE1AGT6_9GAST</name>
<sequence>MSRAVLEGCVFRNTKDIFNWAKSNLETTTGSSTSIPQADLNQAFLADDTMTDDDPRSRKCITKGKGKASQNSERERVDGPRHS</sequence>
<gene>
    <name evidence="2" type="ORF">RRG08_052616</name>
</gene>
<accession>A0AAE1AGT6</accession>
<evidence type="ECO:0000313" key="3">
    <source>
        <dbReference type="Proteomes" id="UP001283361"/>
    </source>
</evidence>
<dbReference type="Proteomes" id="UP001283361">
    <property type="component" value="Unassembled WGS sequence"/>
</dbReference>
<organism evidence="2 3">
    <name type="scientific">Elysia crispata</name>
    <name type="common">lettuce slug</name>
    <dbReference type="NCBI Taxonomy" id="231223"/>
    <lineage>
        <taxon>Eukaryota</taxon>
        <taxon>Metazoa</taxon>
        <taxon>Spiralia</taxon>
        <taxon>Lophotrochozoa</taxon>
        <taxon>Mollusca</taxon>
        <taxon>Gastropoda</taxon>
        <taxon>Heterobranchia</taxon>
        <taxon>Euthyneura</taxon>
        <taxon>Panpulmonata</taxon>
        <taxon>Sacoglossa</taxon>
        <taxon>Placobranchoidea</taxon>
        <taxon>Plakobranchidae</taxon>
        <taxon>Elysia</taxon>
    </lineage>
</organism>
<keyword evidence="3" id="KW-1185">Reference proteome</keyword>
<feature type="region of interest" description="Disordered" evidence="1">
    <location>
        <begin position="46"/>
        <end position="83"/>
    </location>
</feature>
<protein>
    <submittedName>
        <fullName evidence="2">Uncharacterized protein</fullName>
    </submittedName>
</protein>
<dbReference type="AlphaFoldDB" id="A0AAE1AGT6"/>
<evidence type="ECO:0000256" key="1">
    <source>
        <dbReference type="SAM" id="MobiDB-lite"/>
    </source>
</evidence>
<proteinExistence type="predicted"/>
<evidence type="ECO:0000313" key="2">
    <source>
        <dbReference type="EMBL" id="KAK3786981.1"/>
    </source>
</evidence>
<feature type="compositionally biased region" description="Basic and acidic residues" evidence="1">
    <location>
        <begin position="72"/>
        <end position="83"/>
    </location>
</feature>